<feature type="domain" description="Peptidase S1" evidence="8">
    <location>
        <begin position="55"/>
        <end position="281"/>
    </location>
</feature>
<dbReference type="InterPro" id="IPR050430">
    <property type="entry name" value="Peptidase_S1"/>
</dbReference>
<dbReference type="PROSITE" id="PS00135">
    <property type="entry name" value="TRYPSIN_SER"/>
    <property type="match status" value="1"/>
</dbReference>
<sequence length="284" mass="30112">PSRSRRNNTMKVAVVLVAILGCSNALPSLDWSKIEPNYAYVNPVSNLSVPVLPRIVGGREVVPNSKPYQVALIIDGAHFCGGVLISSTFVLTAGHCVEGRAYIQIILGAHNIREIESTQIVITSTNINVHPDYNRLNLNNDIALIRFPNAITFNNNIRPVALASASAGSFVDYEGTLTGWGRLSDAQTSIASTLHAVDVTIMANFWCSRTYGTSVIIDSTICTSGVGAVGGCDGDSGSPLVVETALVGVASFVAQTGCQQGLPTGYARITSFLSWIIQNSDLEA</sequence>
<keyword evidence="4 6" id="KW-0720">Serine protease</keyword>
<evidence type="ECO:0000256" key="5">
    <source>
        <dbReference type="ARBA" id="ARBA00023157"/>
    </source>
</evidence>
<organism evidence="9">
    <name type="scientific">Anoplophora glabripennis</name>
    <name type="common">Asian longhorn beetle</name>
    <name type="synonym">Anoplophora nobilis</name>
    <dbReference type="NCBI Taxonomy" id="217634"/>
    <lineage>
        <taxon>Eukaryota</taxon>
        <taxon>Metazoa</taxon>
        <taxon>Ecdysozoa</taxon>
        <taxon>Arthropoda</taxon>
        <taxon>Hexapoda</taxon>
        <taxon>Insecta</taxon>
        <taxon>Pterygota</taxon>
        <taxon>Neoptera</taxon>
        <taxon>Endopterygota</taxon>
        <taxon>Coleoptera</taxon>
        <taxon>Polyphaga</taxon>
        <taxon>Cucujiformia</taxon>
        <taxon>Chrysomeloidea</taxon>
        <taxon>Cerambycidae</taxon>
        <taxon>Lamiinae</taxon>
        <taxon>Lamiini</taxon>
        <taxon>Anoplophora</taxon>
    </lineage>
</organism>
<dbReference type="InterPro" id="IPR001314">
    <property type="entry name" value="Peptidase_S1A"/>
</dbReference>
<evidence type="ECO:0000256" key="3">
    <source>
        <dbReference type="ARBA" id="ARBA00022801"/>
    </source>
</evidence>
<evidence type="ECO:0000256" key="6">
    <source>
        <dbReference type="RuleBase" id="RU363034"/>
    </source>
</evidence>
<dbReference type="PROSITE" id="PS00134">
    <property type="entry name" value="TRYPSIN_HIS"/>
    <property type="match status" value="1"/>
</dbReference>
<dbReference type="InterPro" id="IPR033116">
    <property type="entry name" value="TRYPSIN_SER"/>
</dbReference>
<keyword evidence="7" id="KW-0732">Signal</keyword>
<keyword evidence="2 6" id="KW-0645">Protease</keyword>
<keyword evidence="3 6" id="KW-0378">Hydrolase</keyword>
<comment type="similarity">
    <text evidence="1">Belongs to the peptidase S1 family.</text>
</comment>
<evidence type="ECO:0000259" key="8">
    <source>
        <dbReference type="PROSITE" id="PS50240"/>
    </source>
</evidence>
<dbReference type="OrthoDB" id="5597713at2759"/>
<dbReference type="GO" id="GO:0004252">
    <property type="term" value="F:serine-type endopeptidase activity"/>
    <property type="evidence" value="ECO:0007669"/>
    <property type="project" value="InterPro"/>
</dbReference>
<reference evidence="9" key="1">
    <citation type="submission" date="2013-07" db="EMBL/GenBank/DDBJ databases">
        <title>Midgut Transcriptome Profiling of Anoplphora glabripennis, a Lignocellulose Degrading, Wood-Boring Cerambycid.</title>
        <authorList>
            <person name="Scully E.D."/>
            <person name="Hoover K."/>
            <person name="Carlson J.E."/>
            <person name="Tien M."/>
            <person name="Geib S.M."/>
        </authorList>
    </citation>
    <scope>NUCLEOTIDE SEQUENCE</scope>
</reference>
<dbReference type="GO" id="GO:0006508">
    <property type="term" value="P:proteolysis"/>
    <property type="evidence" value="ECO:0007669"/>
    <property type="project" value="UniProtKB-KW"/>
</dbReference>
<protein>
    <submittedName>
        <fullName evidence="9">Chymotrypsin</fullName>
    </submittedName>
</protein>
<evidence type="ECO:0000313" key="9">
    <source>
        <dbReference type="EMBL" id="JAB67859.1"/>
    </source>
</evidence>
<proteinExistence type="inferred from homology"/>
<dbReference type="Pfam" id="PF00089">
    <property type="entry name" value="Trypsin"/>
    <property type="match status" value="1"/>
</dbReference>
<dbReference type="AlphaFoldDB" id="V5GUK7"/>
<feature type="chain" id="PRO_5004734491" evidence="7">
    <location>
        <begin position="26"/>
        <end position="284"/>
    </location>
</feature>
<dbReference type="EMBL" id="GALX01000607">
    <property type="protein sequence ID" value="JAB67859.1"/>
    <property type="molecule type" value="Transcribed_RNA"/>
</dbReference>
<evidence type="ECO:0000256" key="7">
    <source>
        <dbReference type="SAM" id="SignalP"/>
    </source>
</evidence>
<dbReference type="SMART" id="SM00020">
    <property type="entry name" value="Tryp_SPc"/>
    <property type="match status" value="1"/>
</dbReference>
<dbReference type="InterPro" id="IPR009003">
    <property type="entry name" value="Peptidase_S1_PA"/>
</dbReference>
<feature type="non-terminal residue" evidence="9">
    <location>
        <position position="1"/>
    </location>
</feature>
<dbReference type="SUPFAM" id="SSF50494">
    <property type="entry name" value="Trypsin-like serine proteases"/>
    <property type="match status" value="1"/>
</dbReference>
<dbReference type="PROSITE" id="PS50240">
    <property type="entry name" value="TRYPSIN_DOM"/>
    <property type="match status" value="1"/>
</dbReference>
<name>V5GUK7_ANOGL</name>
<dbReference type="PANTHER" id="PTHR24276">
    <property type="entry name" value="POLYSERASE-RELATED"/>
    <property type="match status" value="1"/>
</dbReference>
<dbReference type="Gene3D" id="2.40.10.10">
    <property type="entry name" value="Trypsin-like serine proteases"/>
    <property type="match status" value="2"/>
</dbReference>
<evidence type="ECO:0000256" key="2">
    <source>
        <dbReference type="ARBA" id="ARBA00022670"/>
    </source>
</evidence>
<evidence type="ECO:0000256" key="4">
    <source>
        <dbReference type="ARBA" id="ARBA00022825"/>
    </source>
</evidence>
<dbReference type="PRINTS" id="PR00722">
    <property type="entry name" value="CHYMOTRYPSIN"/>
</dbReference>
<dbReference type="InterPro" id="IPR043504">
    <property type="entry name" value="Peptidase_S1_PA_chymotrypsin"/>
</dbReference>
<gene>
    <name evidence="9" type="primary">CTRB1</name>
</gene>
<evidence type="ECO:0000256" key="1">
    <source>
        <dbReference type="ARBA" id="ARBA00007664"/>
    </source>
</evidence>
<dbReference type="InterPro" id="IPR018114">
    <property type="entry name" value="TRYPSIN_HIS"/>
</dbReference>
<accession>V5GUK7</accession>
<keyword evidence="5" id="KW-1015">Disulfide bond</keyword>
<dbReference type="FunFam" id="2.40.10.10:FF:000034">
    <property type="entry name" value="Eupolytin"/>
    <property type="match status" value="1"/>
</dbReference>
<dbReference type="PANTHER" id="PTHR24276:SF91">
    <property type="entry name" value="AT26814P-RELATED"/>
    <property type="match status" value="1"/>
</dbReference>
<dbReference type="InterPro" id="IPR001254">
    <property type="entry name" value="Trypsin_dom"/>
</dbReference>
<feature type="signal peptide" evidence="7">
    <location>
        <begin position="1"/>
        <end position="25"/>
    </location>
</feature>
<dbReference type="CDD" id="cd00190">
    <property type="entry name" value="Tryp_SPc"/>
    <property type="match status" value="1"/>
</dbReference>